<sequence>MSLRLRCGWLLLAALIAPQVQAELLVDVFPSDLPPAEIQASNALMQQVAQRLPQRWTQRLTAPIQLQWRTDLPVQVHGRAIGNRILLDRALLQAWSAQPEDARADRTAPATRAAMAALIHELAHVLDRGTQSALSRDPRLRDLAGWQVRPWRVGRSKNQFSDRSPDDYERRSPAEFVAVNLEHYVLDADYACRRPALAAWFAQHIGTPQGAVPCETTLPYLQADNDAGAMSLLALDPARVYAVDYLLAEGNAQPLSRWGHSMLRLVICAPGRVPGPACRLDLQYHRVLSFRAFVGDVQISSWRGLTGSYPSRLFVLPLNQVVDEYTKVELRALSSVPLTLTPDEIAALLTRAAQVHWSYDGRYYFIGNNCAVETYKLLHDGVPRLAAANVASITPRGVRQRLQRAGMADMRVLDDPAQAVRQGYYFESAAAHYQAMFDVLRRGIAVPQTTVAQWLDAAPDARAQWFERGGLRETAAALLLEQAALRRQELLARDALKRLLQPGVVARETVQGQLQSLFAREAQLSHPAILLGGTGYGLPQASEQQLSARVARESDALVGGWKQLQVLGRRQLPAEVRVGLEQGEANVEHLRARLRVLARGDAAAANAGAIAMGERRGCVVRSWLRMEDEPTALDHCACMPQRRFLIATGRR</sequence>
<gene>
    <name evidence="4" type="ORF">XBLMG947_2831</name>
</gene>
<evidence type="ECO:0000259" key="2">
    <source>
        <dbReference type="Pfam" id="PF13387"/>
    </source>
</evidence>
<feature type="domain" description="DUF7844" evidence="3">
    <location>
        <begin position="31"/>
        <end position="130"/>
    </location>
</feature>
<dbReference type="Pfam" id="PF13387">
    <property type="entry name" value="Lnb_N"/>
    <property type="match status" value="1"/>
</dbReference>
<evidence type="ECO:0000313" key="5">
    <source>
        <dbReference type="Proteomes" id="UP000092503"/>
    </source>
</evidence>
<evidence type="ECO:0000256" key="1">
    <source>
        <dbReference type="SAM" id="SignalP"/>
    </source>
</evidence>
<dbReference type="EMBL" id="FLTX01000042">
    <property type="protein sequence ID" value="SBV52041.1"/>
    <property type="molecule type" value="Genomic_DNA"/>
</dbReference>
<feature type="domain" description="Lnb N-terminal periplasmic" evidence="2">
    <location>
        <begin position="234"/>
        <end position="390"/>
    </location>
</feature>
<evidence type="ECO:0000313" key="4">
    <source>
        <dbReference type="EMBL" id="SBV52041.1"/>
    </source>
</evidence>
<protein>
    <submittedName>
        <fullName evidence="4">Uncharacterized protein</fullName>
    </submittedName>
</protein>
<dbReference type="AlphaFoldDB" id="A0A1C3NNT4"/>
<dbReference type="Pfam" id="PF25226">
    <property type="entry name" value="DUF7844"/>
    <property type="match status" value="2"/>
</dbReference>
<feature type="domain" description="DUF7844" evidence="3">
    <location>
        <begin position="132"/>
        <end position="206"/>
    </location>
</feature>
<keyword evidence="1" id="KW-0732">Signal</keyword>
<name>A0A1C3NNT4_9XANT</name>
<feature type="chain" id="PRO_5008679315" evidence="1">
    <location>
        <begin position="23"/>
        <end position="651"/>
    </location>
</feature>
<accession>A0A1C3NNT4</accession>
<dbReference type="InterPro" id="IPR057166">
    <property type="entry name" value="DUF7844"/>
</dbReference>
<proteinExistence type="predicted"/>
<reference evidence="4 5" key="1">
    <citation type="submission" date="2016-06" db="EMBL/GenBank/DDBJ databases">
        <authorList>
            <person name="Kjaerup R.B."/>
            <person name="Dalgaard T.S."/>
            <person name="Juul-Madsen H.R."/>
        </authorList>
    </citation>
    <scope>NUCLEOTIDE SEQUENCE [LARGE SCALE GENOMIC DNA]</scope>
    <source>
        <strain evidence="4">LMG947</strain>
    </source>
</reference>
<evidence type="ECO:0000259" key="3">
    <source>
        <dbReference type="Pfam" id="PF25226"/>
    </source>
</evidence>
<feature type="signal peptide" evidence="1">
    <location>
        <begin position="1"/>
        <end position="22"/>
    </location>
</feature>
<dbReference type="STRING" id="56449.XBLMG947_2831"/>
<dbReference type="InterPro" id="IPR025178">
    <property type="entry name" value="Lnb_N"/>
</dbReference>
<dbReference type="Proteomes" id="UP000092503">
    <property type="component" value="Unassembled WGS sequence"/>
</dbReference>
<organism evidence="4 5">
    <name type="scientific">Xanthomonas bromi</name>
    <dbReference type="NCBI Taxonomy" id="56449"/>
    <lineage>
        <taxon>Bacteria</taxon>
        <taxon>Pseudomonadati</taxon>
        <taxon>Pseudomonadota</taxon>
        <taxon>Gammaproteobacteria</taxon>
        <taxon>Lysobacterales</taxon>
        <taxon>Lysobacteraceae</taxon>
        <taxon>Xanthomonas</taxon>
    </lineage>
</organism>